<dbReference type="EMBL" id="NHYE01005512">
    <property type="protein sequence ID" value="PPQ71202.1"/>
    <property type="molecule type" value="Genomic_DNA"/>
</dbReference>
<keyword evidence="1" id="KW-1133">Transmembrane helix</keyword>
<dbReference type="PROSITE" id="PS51257">
    <property type="entry name" value="PROKAR_LIPOPROTEIN"/>
    <property type="match status" value="1"/>
</dbReference>
<dbReference type="OrthoDB" id="3267806at2759"/>
<evidence type="ECO:0000256" key="1">
    <source>
        <dbReference type="SAM" id="Phobius"/>
    </source>
</evidence>
<feature type="transmembrane region" description="Helical" evidence="1">
    <location>
        <begin position="174"/>
        <end position="198"/>
    </location>
</feature>
<gene>
    <name evidence="2" type="ORF">CVT26_011015</name>
</gene>
<feature type="transmembrane region" description="Helical" evidence="1">
    <location>
        <begin position="58"/>
        <end position="78"/>
    </location>
</feature>
<accession>A0A409VY45</accession>
<evidence type="ECO:0008006" key="4">
    <source>
        <dbReference type="Google" id="ProtNLM"/>
    </source>
</evidence>
<dbReference type="InParanoid" id="A0A409VY45"/>
<keyword evidence="1" id="KW-0812">Transmembrane</keyword>
<feature type="transmembrane region" description="Helical" evidence="1">
    <location>
        <begin position="20"/>
        <end position="46"/>
    </location>
</feature>
<reference evidence="2 3" key="1">
    <citation type="journal article" date="2018" name="Evol. Lett.">
        <title>Horizontal gene cluster transfer increased hallucinogenic mushroom diversity.</title>
        <authorList>
            <person name="Reynolds H.T."/>
            <person name="Vijayakumar V."/>
            <person name="Gluck-Thaler E."/>
            <person name="Korotkin H.B."/>
            <person name="Matheny P.B."/>
            <person name="Slot J.C."/>
        </authorList>
    </citation>
    <scope>NUCLEOTIDE SEQUENCE [LARGE SCALE GENOMIC DNA]</scope>
    <source>
        <strain evidence="2 3">SRW20</strain>
    </source>
</reference>
<feature type="transmembrane region" description="Helical" evidence="1">
    <location>
        <begin position="219"/>
        <end position="244"/>
    </location>
</feature>
<keyword evidence="3" id="KW-1185">Reference proteome</keyword>
<organism evidence="2 3">
    <name type="scientific">Gymnopilus dilepis</name>
    <dbReference type="NCBI Taxonomy" id="231916"/>
    <lineage>
        <taxon>Eukaryota</taxon>
        <taxon>Fungi</taxon>
        <taxon>Dikarya</taxon>
        <taxon>Basidiomycota</taxon>
        <taxon>Agaricomycotina</taxon>
        <taxon>Agaricomycetes</taxon>
        <taxon>Agaricomycetidae</taxon>
        <taxon>Agaricales</taxon>
        <taxon>Agaricineae</taxon>
        <taxon>Hymenogastraceae</taxon>
        <taxon>Gymnopilus</taxon>
    </lineage>
</organism>
<evidence type="ECO:0000313" key="3">
    <source>
        <dbReference type="Proteomes" id="UP000284706"/>
    </source>
</evidence>
<comment type="caution">
    <text evidence="2">The sequence shown here is derived from an EMBL/GenBank/DDBJ whole genome shotgun (WGS) entry which is preliminary data.</text>
</comment>
<evidence type="ECO:0000313" key="2">
    <source>
        <dbReference type="EMBL" id="PPQ71202.1"/>
    </source>
</evidence>
<dbReference type="AlphaFoldDB" id="A0A409VY45"/>
<dbReference type="Proteomes" id="UP000284706">
    <property type="component" value="Unassembled WGS sequence"/>
</dbReference>
<feature type="transmembrane region" description="Helical" evidence="1">
    <location>
        <begin position="142"/>
        <end position="168"/>
    </location>
</feature>
<name>A0A409VY45_9AGAR</name>
<protein>
    <recommendedName>
        <fullName evidence="4">G-protein coupled receptors family 1 profile domain-containing protein</fullName>
    </recommendedName>
</protein>
<proteinExistence type="predicted"/>
<keyword evidence="1" id="KW-0472">Membrane</keyword>
<sequence length="330" mass="36407">MFKFGGFIPESGGTISNAPVYVAALLSLVTYACLITLTLATVGCLLKQRMARAYSRRMRIFLLSYTAIMFSLSTLALAEEFIYISKNFLGGEMVRSHDSQPAVLFNLYDVPVSMPFTILGADIFMTWRCFMLFADAGRIMRIVVTTILGLLSSIALGGGIFFFVQPIFSSVNGVVLILVITASSNTILSLLISLRLIYYDRNVRKLLGSDEGPHSPYKAALIICVESCTLIIAVSITFIVMYYTTRYAFVIPLALMPYAHVGRLHEDLWAVLSPLLIIFRVASGRSKAAKADISHVMSQKLIFNDPRTTNQSDISDEGIDITYSHAESLA</sequence>